<dbReference type="GO" id="GO:0000976">
    <property type="term" value="F:transcription cis-regulatory region binding"/>
    <property type="evidence" value="ECO:0007669"/>
    <property type="project" value="TreeGrafter"/>
</dbReference>
<sequence length="182" mass="20706">MRTAAFLFMEIGYDSVSLELAAKRCGVTKASVYYYYSNKATLFTECLSYVLDIAYQSTKTILQEPLPLKAQLKKIAFKQMSNAHLDFESLMRDASKELSEQQSKQIRDAEARLQEVLTDAFQQAIERGEVSAAHRPLILAHLFISLLTMKNHLNLQTMPLEEIVEQAIELFWQGARHSAAKD</sequence>
<dbReference type="AlphaFoldDB" id="A0A920CX44"/>
<evidence type="ECO:0000256" key="3">
    <source>
        <dbReference type="ARBA" id="ARBA00023125"/>
    </source>
</evidence>
<name>A0A920CX44_9BACL</name>
<dbReference type="SUPFAM" id="SSF46689">
    <property type="entry name" value="Homeodomain-like"/>
    <property type="match status" value="1"/>
</dbReference>
<evidence type="ECO:0000256" key="6">
    <source>
        <dbReference type="SAM" id="Coils"/>
    </source>
</evidence>
<dbReference type="InterPro" id="IPR001647">
    <property type="entry name" value="HTH_TetR"/>
</dbReference>
<comment type="caution">
    <text evidence="8">The sequence shown here is derived from an EMBL/GenBank/DDBJ whole genome shotgun (WGS) entry which is preliminary data.</text>
</comment>
<keyword evidence="6" id="KW-0175">Coiled coil</keyword>
<dbReference type="Pfam" id="PF00440">
    <property type="entry name" value="TetR_N"/>
    <property type="match status" value="1"/>
</dbReference>
<dbReference type="PANTHER" id="PTHR30055:SF175">
    <property type="entry name" value="HTH-TYPE TRANSCRIPTIONAL REPRESSOR KSTR2"/>
    <property type="match status" value="1"/>
</dbReference>
<keyword evidence="4" id="KW-0804">Transcription</keyword>
<dbReference type="Proteomes" id="UP000683139">
    <property type="component" value="Unassembled WGS sequence"/>
</dbReference>
<keyword evidence="1" id="KW-0678">Repressor</keyword>
<organism evidence="8 9">
    <name type="scientific">Paenibacillus montaniterrae</name>
    <dbReference type="NCBI Taxonomy" id="429341"/>
    <lineage>
        <taxon>Bacteria</taxon>
        <taxon>Bacillati</taxon>
        <taxon>Bacillota</taxon>
        <taxon>Bacilli</taxon>
        <taxon>Bacillales</taxon>
        <taxon>Paenibacillaceae</taxon>
        <taxon>Paenibacillus</taxon>
    </lineage>
</organism>
<dbReference type="InterPro" id="IPR036271">
    <property type="entry name" value="Tet_transcr_reg_TetR-rel_C_sf"/>
</dbReference>
<keyword evidence="3 5" id="KW-0238">DNA-binding</keyword>
<feature type="DNA-binding region" description="H-T-H motif" evidence="5">
    <location>
        <begin position="17"/>
        <end position="36"/>
    </location>
</feature>
<dbReference type="InterPro" id="IPR050109">
    <property type="entry name" value="HTH-type_TetR-like_transc_reg"/>
</dbReference>
<keyword evidence="9" id="KW-1185">Reference proteome</keyword>
<evidence type="ECO:0000256" key="2">
    <source>
        <dbReference type="ARBA" id="ARBA00023015"/>
    </source>
</evidence>
<feature type="coiled-coil region" evidence="6">
    <location>
        <begin position="92"/>
        <end position="119"/>
    </location>
</feature>
<protein>
    <submittedName>
        <fullName evidence="8">TetR family transcriptional regulator</fullName>
    </submittedName>
</protein>
<evidence type="ECO:0000259" key="7">
    <source>
        <dbReference type="PROSITE" id="PS50977"/>
    </source>
</evidence>
<evidence type="ECO:0000256" key="1">
    <source>
        <dbReference type="ARBA" id="ARBA00022491"/>
    </source>
</evidence>
<accession>A0A920CX44</accession>
<reference evidence="8" key="1">
    <citation type="submission" date="2021-03" db="EMBL/GenBank/DDBJ databases">
        <title>Antimicrobial resistance genes in bacteria isolated from Japanese honey, and their potential for conferring macrolide and lincosamide resistance in the American foulbrood pathogen Paenibacillus larvae.</title>
        <authorList>
            <person name="Okamoto M."/>
            <person name="Kumagai M."/>
            <person name="Kanamori H."/>
            <person name="Takamatsu D."/>
        </authorList>
    </citation>
    <scope>NUCLEOTIDE SEQUENCE</scope>
    <source>
        <strain evidence="8">J40TS1</strain>
    </source>
</reference>
<evidence type="ECO:0000313" key="8">
    <source>
        <dbReference type="EMBL" id="GIP14679.1"/>
    </source>
</evidence>
<dbReference type="EMBL" id="BOSE01000001">
    <property type="protein sequence ID" value="GIP14679.1"/>
    <property type="molecule type" value="Genomic_DNA"/>
</dbReference>
<evidence type="ECO:0000313" key="9">
    <source>
        <dbReference type="Proteomes" id="UP000683139"/>
    </source>
</evidence>
<evidence type="ECO:0000256" key="5">
    <source>
        <dbReference type="PROSITE-ProRule" id="PRU00335"/>
    </source>
</evidence>
<evidence type="ECO:0000256" key="4">
    <source>
        <dbReference type="ARBA" id="ARBA00023163"/>
    </source>
</evidence>
<gene>
    <name evidence="8" type="ORF">J40TS1_03210</name>
</gene>
<dbReference type="PROSITE" id="PS50977">
    <property type="entry name" value="HTH_TETR_2"/>
    <property type="match status" value="1"/>
</dbReference>
<dbReference type="SUPFAM" id="SSF48498">
    <property type="entry name" value="Tetracyclin repressor-like, C-terminal domain"/>
    <property type="match status" value="1"/>
</dbReference>
<dbReference type="Gene3D" id="1.10.10.60">
    <property type="entry name" value="Homeodomain-like"/>
    <property type="match status" value="1"/>
</dbReference>
<dbReference type="Gene3D" id="1.10.357.10">
    <property type="entry name" value="Tetracycline Repressor, domain 2"/>
    <property type="match status" value="1"/>
</dbReference>
<keyword evidence="2" id="KW-0805">Transcription regulation</keyword>
<dbReference type="GO" id="GO:0003700">
    <property type="term" value="F:DNA-binding transcription factor activity"/>
    <property type="evidence" value="ECO:0007669"/>
    <property type="project" value="TreeGrafter"/>
</dbReference>
<dbReference type="InterPro" id="IPR009057">
    <property type="entry name" value="Homeodomain-like_sf"/>
</dbReference>
<dbReference type="PANTHER" id="PTHR30055">
    <property type="entry name" value="HTH-TYPE TRANSCRIPTIONAL REGULATOR RUTR"/>
    <property type="match status" value="1"/>
</dbReference>
<proteinExistence type="predicted"/>
<feature type="domain" description="HTH tetR-type" evidence="7">
    <location>
        <begin position="1"/>
        <end position="54"/>
    </location>
</feature>